<keyword evidence="2" id="KW-0808">Transferase</keyword>
<dbReference type="PANTHER" id="PTHR21310">
    <property type="entry name" value="AMINOGLYCOSIDE PHOSPHOTRANSFERASE-RELATED-RELATED"/>
    <property type="match status" value="1"/>
</dbReference>
<dbReference type="CDD" id="cd05120">
    <property type="entry name" value="APH_ChoK_like"/>
    <property type="match status" value="1"/>
</dbReference>
<gene>
    <name evidence="2" type="ORF">BO80DRAFT_419976</name>
</gene>
<accession>A0A395GHZ0</accession>
<dbReference type="InterPro" id="IPR002575">
    <property type="entry name" value="Aminoglycoside_PTrfase"/>
</dbReference>
<organism evidence="2 3">
    <name type="scientific">Aspergillus ibericus CBS 121593</name>
    <dbReference type="NCBI Taxonomy" id="1448316"/>
    <lineage>
        <taxon>Eukaryota</taxon>
        <taxon>Fungi</taxon>
        <taxon>Dikarya</taxon>
        <taxon>Ascomycota</taxon>
        <taxon>Pezizomycotina</taxon>
        <taxon>Eurotiomycetes</taxon>
        <taxon>Eurotiomycetidae</taxon>
        <taxon>Eurotiales</taxon>
        <taxon>Aspergillaceae</taxon>
        <taxon>Aspergillus</taxon>
        <taxon>Aspergillus subgen. Circumdati</taxon>
    </lineage>
</organism>
<name>A0A395GHZ0_9EURO</name>
<dbReference type="STRING" id="1448316.A0A395GHZ0"/>
<dbReference type="Proteomes" id="UP000249402">
    <property type="component" value="Unassembled WGS sequence"/>
</dbReference>
<dbReference type="SUPFAM" id="SSF56112">
    <property type="entry name" value="Protein kinase-like (PK-like)"/>
    <property type="match status" value="1"/>
</dbReference>
<evidence type="ECO:0000313" key="3">
    <source>
        <dbReference type="Proteomes" id="UP000249402"/>
    </source>
</evidence>
<dbReference type="OrthoDB" id="4177236at2759"/>
<proteinExistence type="predicted"/>
<dbReference type="InterPro" id="IPR011009">
    <property type="entry name" value="Kinase-like_dom_sf"/>
</dbReference>
<feature type="domain" description="Aminoglycoside phosphotransferase" evidence="1">
    <location>
        <begin position="70"/>
        <end position="268"/>
    </location>
</feature>
<dbReference type="GeneID" id="37223190"/>
<dbReference type="EMBL" id="KZ824508">
    <property type="protein sequence ID" value="RAK95010.1"/>
    <property type="molecule type" value="Genomic_DNA"/>
</dbReference>
<dbReference type="Pfam" id="PF01636">
    <property type="entry name" value="APH"/>
    <property type="match status" value="1"/>
</dbReference>
<reference evidence="2 3" key="1">
    <citation type="submission" date="2018-02" db="EMBL/GenBank/DDBJ databases">
        <title>The genomes of Aspergillus section Nigri reveals drivers in fungal speciation.</title>
        <authorList>
            <consortium name="DOE Joint Genome Institute"/>
            <person name="Vesth T.C."/>
            <person name="Nybo J."/>
            <person name="Theobald S."/>
            <person name="Brandl J."/>
            <person name="Frisvad J.C."/>
            <person name="Nielsen K.F."/>
            <person name="Lyhne E.K."/>
            <person name="Kogle M.E."/>
            <person name="Kuo A."/>
            <person name="Riley R."/>
            <person name="Clum A."/>
            <person name="Nolan M."/>
            <person name="Lipzen A."/>
            <person name="Salamov A."/>
            <person name="Henrissat B."/>
            <person name="Wiebenga A."/>
            <person name="De vries R.P."/>
            <person name="Grigoriev I.V."/>
            <person name="Mortensen U.H."/>
            <person name="Andersen M.R."/>
            <person name="Baker S.E."/>
        </authorList>
    </citation>
    <scope>NUCLEOTIDE SEQUENCE [LARGE SCALE GENOMIC DNA]</scope>
    <source>
        <strain evidence="2 3">CBS 121593</strain>
    </source>
</reference>
<dbReference type="RefSeq" id="XP_025569338.1">
    <property type="nucleotide sequence ID" value="XM_025718325.1"/>
</dbReference>
<evidence type="ECO:0000259" key="1">
    <source>
        <dbReference type="Pfam" id="PF01636"/>
    </source>
</evidence>
<evidence type="ECO:0000313" key="2">
    <source>
        <dbReference type="EMBL" id="RAK95010.1"/>
    </source>
</evidence>
<keyword evidence="3" id="KW-1185">Reference proteome</keyword>
<sequence length="288" mass="33103">MASTLELPYYATDLPSPLPTEADIDAAPDITLAYGGRRVVEIGTHYVVKYGRGVNLIEGENMLYVGKNTSIPVPRVYALYSNSETRKSYIVMERVAGQTLLSLWPELSHSKKETVAATLQSYFNELRQLPSPGYYGSLGKRYLCDDIFRTIESNPEINGPFTSHETLVEALALKYTYDGRPIFRADFYRQCLPRLLHSNGSIFTHGDFQRKNIMVQRNGDSTGDEPGQLQVVVIDWEKSGWYPCYWEYFYAVCALRWDDDWCLWLERMLEPYVGESAWFKALHLELWS</sequence>
<protein>
    <submittedName>
        <fullName evidence="2">Phosphotransferase enzyme family protein</fullName>
    </submittedName>
</protein>
<dbReference type="AlphaFoldDB" id="A0A395GHZ0"/>
<dbReference type="GO" id="GO:0016740">
    <property type="term" value="F:transferase activity"/>
    <property type="evidence" value="ECO:0007669"/>
    <property type="project" value="UniProtKB-KW"/>
</dbReference>
<dbReference type="PANTHER" id="PTHR21310:SF48">
    <property type="entry name" value="AMINOGLYCOSIDE PHOSPHOTRANSFERASE DOMAIN-CONTAINING PROTEIN"/>
    <property type="match status" value="1"/>
</dbReference>
<dbReference type="VEuPathDB" id="FungiDB:BO80DRAFT_419976"/>
<dbReference type="InterPro" id="IPR051678">
    <property type="entry name" value="AGP_Transferase"/>
</dbReference>
<dbReference type="Gene3D" id="3.90.1200.10">
    <property type="match status" value="1"/>
</dbReference>